<evidence type="ECO:0000313" key="1">
    <source>
        <dbReference type="EMBL" id="TYA56641.1"/>
    </source>
</evidence>
<dbReference type="Gene3D" id="3.40.50.300">
    <property type="entry name" value="P-loop containing nucleotide triphosphate hydrolases"/>
    <property type="match status" value="1"/>
</dbReference>
<dbReference type="Proteomes" id="UP000324550">
    <property type="component" value="Unassembled WGS sequence"/>
</dbReference>
<dbReference type="GO" id="GO:0006790">
    <property type="term" value="P:sulfur compound metabolic process"/>
    <property type="evidence" value="ECO:0007669"/>
    <property type="project" value="TreeGrafter"/>
</dbReference>
<dbReference type="InterPro" id="IPR051135">
    <property type="entry name" value="Gal/GlcNAc/GalNAc_ST"/>
</dbReference>
<dbReference type="InterPro" id="IPR027417">
    <property type="entry name" value="P-loop_NTPase"/>
</dbReference>
<dbReference type="PANTHER" id="PTHR10704">
    <property type="entry name" value="CARBOHYDRATE SULFOTRANSFERASE"/>
    <property type="match status" value="1"/>
</dbReference>
<dbReference type="PANTHER" id="PTHR10704:SF44">
    <property type="entry name" value="LD35051P-RELATED"/>
    <property type="match status" value="1"/>
</dbReference>
<dbReference type="AlphaFoldDB" id="A0A5D0GD07"/>
<dbReference type="GO" id="GO:0001517">
    <property type="term" value="F:N-acetylglucosamine 6-O-sulfotransferase activity"/>
    <property type="evidence" value="ECO:0007669"/>
    <property type="project" value="TreeGrafter"/>
</dbReference>
<dbReference type="EMBL" id="VSFC01000030">
    <property type="protein sequence ID" value="TYA56641.1"/>
    <property type="molecule type" value="Genomic_DNA"/>
</dbReference>
<evidence type="ECO:0000313" key="2">
    <source>
        <dbReference type="Proteomes" id="UP000324550"/>
    </source>
</evidence>
<sequence>MKSKDVIWINGMPRSGTSWLSQIFDSHPNISFKLSPLFSYAFKNFVDENSSKQEWFDLFERVFVTKDDFINQNYRRESGEYPIFIKNELTKLVIKDTRYHNLTDNLLKLFSDIKFIHIVRHPCGAINSWLKAPKEFPQNLNPLEEWRTAKSRKKSIEEFWGFDDWLFLTKKYLKLQEEFPNNVRVVFYEDLVHNIYTESKKMFEFVNLKIGRQTMEFLEKSQNSYNESEYAVFKNKDVATQWKTELHPEIINSIEEELIINNLTHFFEPKV</sequence>
<dbReference type="OrthoDB" id="1431437at2"/>
<dbReference type="Pfam" id="PF13469">
    <property type="entry name" value="Sulfotransfer_3"/>
    <property type="match status" value="1"/>
</dbReference>
<gene>
    <name evidence="1" type="ORF">FVF61_05755</name>
</gene>
<reference evidence="1 2" key="1">
    <citation type="submission" date="2019-08" db="EMBL/GenBank/DDBJ databases">
        <title>Formosa sediminis sp. nov., isolated from marine sediment.</title>
        <authorList>
            <person name="Cao W.R."/>
        </authorList>
    </citation>
    <scope>NUCLEOTIDE SEQUENCE [LARGE SCALE GENOMIC DNA]</scope>
    <source>
        <strain evidence="1 2">1494</strain>
    </source>
</reference>
<accession>A0A5D0GD07</accession>
<name>A0A5D0GD07_9FLAO</name>
<dbReference type="GO" id="GO:0006044">
    <property type="term" value="P:N-acetylglucosamine metabolic process"/>
    <property type="evidence" value="ECO:0007669"/>
    <property type="project" value="TreeGrafter"/>
</dbReference>
<organism evidence="1 2">
    <name type="scientific">Formosa maritima</name>
    <dbReference type="NCBI Taxonomy" id="2592046"/>
    <lineage>
        <taxon>Bacteria</taxon>
        <taxon>Pseudomonadati</taxon>
        <taxon>Bacteroidota</taxon>
        <taxon>Flavobacteriia</taxon>
        <taxon>Flavobacteriales</taxon>
        <taxon>Flavobacteriaceae</taxon>
        <taxon>Formosa</taxon>
    </lineage>
</organism>
<protein>
    <submittedName>
        <fullName evidence="1">Sulfotransferase</fullName>
    </submittedName>
</protein>
<dbReference type="RefSeq" id="WP_148454284.1">
    <property type="nucleotide sequence ID" value="NZ_VSFC01000030.1"/>
</dbReference>
<comment type="caution">
    <text evidence="1">The sequence shown here is derived from an EMBL/GenBank/DDBJ whole genome shotgun (WGS) entry which is preliminary data.</text>
</comment>
<proteinExistence type="predicted"/>
<keyword evidence="2" id="KW-1185">Reference proteome</keyword>
<dbReference type="SUPFAM" id="SSF52540">
    <property type="entry name" value="P-loop containing nucleoside triphosphate hydrolases"/>
    <property type="match status" value="1"/>
</dbReference>
<keyword evidence="1" id="KW-0808">Transferase</keyword>